<accession>A0AAV1KW79</accession>
<gene>
    <name evidence="1" type="ORF">PARMNEM_LOCUS8130</name>
</gene>
<reference evidence="1 2" key="1">
    <citation type="submission" date="2023-11" db="EMBL/GenBank/DDBJ databases">
        <authorList>
            <person name="Hedman E."/>
            <person name="Englund M."/>
            <person name="Stromberg M."/>
            <person name="Nyberg Akerstrom W."/>
            <person name="Nylinder S."/>
            <person name="Jareborg N."/>
            <person name="Kallberg Y."/>
            <person name="Kronander E."/>
        </authorList>
    </citation>
    <scope>NUCLEOTIDE SEQUENCE [LARGE SCALE GENOMIC DNA]</scope>
</reference>
<protein>
    <submittedName>
        <fullName evidence="1">Uncharacterized protein</fullName>
    </submittedName>
</protein>
<evidence type="ECO:0000313" key="1">
    <source>
        <dbReference type="EMBL" id="CAK1587285.1"/>
    </source>
</evidence>
<name>A0AAV1KW79_9NEOP</name>
<comment type="caution">
    <text evidence="1">The sequence shown here is derived from an EMBL/GenBank/DDBJ whole genome shotgun (WGS) entry which is preliminary data.</text>
</comment>
<evidence type="ECO:0000313" key="2">
    <source>
        <dbReference type="Proteomes" id="UP001314205"/>
    </source>
</evidence>
<dbReference type="EMBL" id="CAVLGL010000081">
    <property type="protein sequence ID" value="CAK1587285.1"/>
    <property type="molecule type" value="Genomic_DNA"/>
</dbReference>
<proteinExistence type="predicted"/>
<organism evidence="1 2">
    <name type="scientific">Parnassius mnemosyne</name>
    <name type="common">clouded apollo</name>
    <dbReference type="NCBI Taxonomy" id="213953"/>
    <lineage>
        <taxon>Eukaryota</taxon>
        <taxon>Metazoa</taxon>
        <taxon>Ecdysozoa</taxon>
        <taxon>Arthropoda</taxon>
        <taxon>Hexapoda</taxon>
        <taxon>Insecta</taxon>
        <taxon>Pterygota</taxon>
        <taxon>Neoptera</taxon>
        <taxon>Endopterygota</taxon>
        <taxon>Lepidoptera</taxon>
        <taxon>Glossata</taxon>
        <taxon>Ditrysia</taxon>
        <taxon>Papilionoidea</taxon>
        <taxon>Papilionidae</taxon>
        <taxon>Parnassiinae</taxon>
        <taxon>Parnassini</taxon>
        <taxon>Parnassius</taxon>
        <taxon>Driopa</taxon>
    </lineage>
</organism>
<keyword evidence="2" id="KW-1185">Reference proteome</keyword>
<sequence>MKLKSTKTITDTYCLLAAENRAVLTKTNSWAEKEFHHLIYTQYIHTEKHYSSSGVFWEKSHGQPCRLY</sequence>
<dbReference type="Proteomes" id="UP001314205">
    <property type="component" value="Unassembled WGS sequence"/>
</dbReference>
<dbReference type="AlphaFoldDB" id="A0AAV1KW79"/>